<dbReference type="SUPFAM" id="SSF55550">
    <property type="entry name" value="SH2 domain"/>
    <property type="match status" value="2"/>
</dbReference>
<gene>
    <name evidence="10" type="ORF">AB6A40_009958</name>
</gene>
<evidence type="ECO:0000259" key="8">
    <source>
        <dbReference type="PROSITE" id="PS50001"/>
    </source>
</evidence>
<feature type="domain" description="SH2" evidence="8">
    <location>
        <begin position="129"/>
        <end position="224"/>
    </location>
</feature>
<comment type="subcellular location">
    <subcellularLocation>
        <location evidence="1">Cytoplasm</location>
    </subcellularLocation>
</comment>
<feature type="domain" description="SH2" evidence="8">
    <location>
        <begin position="13"/>
        <end position="109"/>
    </location>
</feature>
<dbReference type="SMART" id="SM00252">
    <property type="entry name" value="SH2"/>
    <property type="match status" value="2"/>
</dbReference>
<dbReference type="InterPro" id="IPR029021">
    <property type="entry name" value="Prot-tyrosine_phosphatase-like"/>
</dbReference>
<dbReference type="GO" id="GO:0005737">
    <property type="term" value="C:cytoplasm"/>
    <property type="evidence" value="ECO:0007669"/>
    <property type="project" value="UniProtKB-SubCell"/>
</dbReference>
<dbReference type="PROSITE" id="PS50001">
    <property type="entry name" value="SH2"/>
    <property type="match status" value="2"/>
</dbReference>
<dbReference type="CDD" id="cd09931">
    <property type="entry name" value="SH2_C-SH2_SHP_like"/>
    <property type="match status" value="1"/>
</dbReference>
<dbReference type="PANTHER" id="PTHR46257:SF3">
    <property type="entry name" value="TYROSINE-PROTEIN PHOSPHATASE CORKSCREW"/>
    <property type="match status" value="1"/>
</dbReference>
<evidence type="ECO:0000256" key="5">
    <source>
        <dbReference type="ARBA" id="ARBA00022912"/>
    </source>
</evidence>
<organism evidence="10 11">
    <name type="scientific">Gnathostoma spinigerum</name>
    <dbReference type="NCBI Taxonomy" id="75299"/>
    <lineage>
        <taxon>Eukaryota</taxon>
        <taxon>Metazoa</taxon>
        <taxon>Ecdysozoa</taxon>
        <taxon>Nematoda</taxon>
        <taxon>Chromadorea</taxon>
        <taxon>Rhabditida</taxon>
        <taxon>Spirurina</taxon>
        <taxon>Gnathostomatomorpha</taxon>
        <taxon>Gnathostomatoidea</taxon>
        <taxon>Gnathostomatidae</taxon>
        <taxon>Gnathostoma</taxon>
    </lineage>
</organism>
<dbReference type="PRINTS" id="PR00700">
    <property type="entry name" value="PRTYPHPHTASE"/>
</dbReference>
<keyword evidence="11" id="KW-1185">Reference proteome</keyword>
<dbReference type="PRINTS" id="PR00401">
    <property type="entry name" value="SH2DOMAIN"/>
</dbReference>
<dbReference type="Proteomes" id="UP001608902">
    <property type="component" value="Unassembled WGS sequence"/>
</dbReference>
<dbReference type="InterPro" id="IPR000242">
    <property type="entry name" value="PTP_cat"/>
</dbReference>
<dbReference type="PANTHER" id="PTHR46257">
    <property type="entry name" value="TYROSINE-PROTEIN PHOSPHATASE CORKSCREW"/>
    <property type="match status" value="1"/>
</dbReference>
<dbReference type="AlphaFoldDB" id="A0ABD6ETE6"/>
<dbReference type="PROSITE" id="PS50055">
    <property type="entry name" value="TYR_PHOSPHATASE_PTP"/>
    <property type="match status" value="1"/>
</dbReference>
<proteinExistence type="predicted"/>
<dbReference type="SUPFAM" id="SSF52799">
    <property type="entry name" value="(Phosphotyrosine protein) phosphatases II"/>
    <property type="match status" value="1"/>
</dbReference>
<keyword evidence="6 7" id="KW-0727">SH2 domain</keyword>
<evidence type="ECO:0000256" key="7">
    <source>
        <dbReference type="PROSITE-ProRule" id="PRU00191"/>
    </source>
</evidence>
<dbReference type="Gene3D" id="3.90.190.10">
    <property type="entry name" value="Protein tyrosine phosphatase superfamily"/>
    <property type="match status" value="1"/>
</dbReference>
<keyword evidence="4" id="KW-0378">Hydrolase</keyword>
<evidence type="ECO:0000259" key="9">
    <source>
        <dbReference type="PROSITE" id="PS50055"/>
    </source>
</evidence>
<keyword evidence="3" id="KW-0963">Cytoplasm</keyword>
<keyword evidence="5" id="KW-0904">Protein phosphatase</keyword>
<evidence type="ECO:0000256" key="3">
    <source>
        <dbReference type="ARBA" id="ARBA00022490"/>
    </source>
</evidence>
<dbReference type="Gene3D" id="3.30.505.10">
    <property type="entry name" value="SH2 domain"/>
    <property type="match status" value="2"/>
</dbReference>
<dbReference type="InterPro" id="IPR036860">
    <property type="entry name" value="SH2_dom_sf"/>
</dbReference>
<dbReference type="FunFam" id="3.30.505.10:FF:000012">
    <property type="entry name" value="Tyrosine-protein phosphatase non-receptor type"/>
    <property type="match status" value="1"/>
</dbReference>
<dbReference type="EC" id="3.1.3.48" evidence="2"/>
<evidence type="ECO:0000313" key="10">
    <source>
        <dbReference type="EMBL" id="MFH4983249.1"/>
    </source>
</evidence>
<dbReference type="SMART" id="SM00194">
    <property type="entry name" value="PTPc"/>
    <property type="match status" value="1"/>
</dbReference>
<dbReference type="EMBL" id="JBGFUD010011585">
    <property type="protein sequence ID" value="MFH4983249.1"/>
    <property type="molecule type" value="Genomic_DNA"/>
</dbReference>
<evidence type="ECO:0000256" key="2">
    <source>
        <dbReference type="ARBA" id="ARBA00013064"/>
    </source>
</evidence>
<dbReference type="InterPro" id="IPR052123">
    <property type="entry name" value="Non-rcpt_Tyr_Phosphatase"/>
</dbReference>
<reference evidence="10 11" key="1">
    <citation type="submission" date="2024-08" db="EMBL/GenBank/DDBJ databases">
        <title>Gnathostoma spinigerum genome.</title>
        <authorList>
            <person name="Gonzalez-Bertolin B."/>
            <person name="Monzon S."/>
            <person name="Zaballos A."/>
            <person name="Jimenez P."/>
            <person name="Dekumyoy P."/>
            <person name="Varona S."/>
            <person name="Cuesta I."/>
            <person name="Sumanam S."/>
            <person name="Adisakwattana P."/>
            <person name="Gasser R.B."/>
            <person name="Hernandez-Gonzalez A."/>
            <person name="Young N.D."/>
            <person name="Perteguer M.J."/>
        </authorList>
    </citation>
    <scope>NUCLEOTIDE SEQUENCE [LARGE SCALE GENOMIC DNA]</scope>
    <source>
        <strain evidence="10">AL3</strain>
        <tissue evidence="10">Liver</tissue>
    </source>
</reference>
<evidence type="ECO:0000256" key="4">
    <source>
        <dbReference type="ARBA" id="ARBA00022801"/>
    </source>
</evidence>
<dbReference type="GO" id="GO:0004725">
    <property type="term" value="F:protein tyrosine phosphatase activity"/>
    <property type="evidence" value="ECO:0007669"/>
    <property type="project" value="UniProtKB-EC"/>
</dbReference>
<feature type="domain" description="Tyrosine-protein phosphatase" evidence="9">
    <location>
        <begin position="253"/>
        <end position="411"/>
    </location>
</feature>
<dbReference type="Pfam" id="PF00102">
    <property type="entry name" value="Y_phosphatase"/>
    <property type="match status" value="1"/>
</dbReference>
<dbReference type="Pfam" id="PF00017">
    <property type="entry name" value="SH2"/>
    <property type="match status" value="2"/>
</dbReference>
<dbReference type="InterPro" id="IPR000980">
    <property type="entry name" value="SH2"/>
</dbReference>
<dbReference type="CDD" id="cd10340">
    <property type="entry name" value="SH2_N-SH2_SHP_like"/>
    <property type="match status" value="1"/>
</dbReference>
<evidence type="ECO:0000313" key="11">
    <source>
        <dbReference type="Proteomes" id="UP001608902"/>
    </source>
</evidence>
<sequence>MASVCLSGARPSNFYYPVSGIEAERLLNTYGSEGSFLARPSGSSPSDYTLSVHRGNKITHVKIQNNGDCLDLFGGETFACLAELVQYYVENPLQLREKDGETIVMKCPLLIPPNEQIGWTVSRPITERWFHTGISGREAETLLVEEGKIGTYLVRESQSTPGQFAISVKTGDNKVTHIMIFNEDGRFDIKGGATFATIGELLEHYVRNPMVDQAGTVVPLKQPLPSTRVPATSIDERLHRLELVDRLTGKDGFADEFEKLQHQEPSDFVSRKEGKKPENISKNRYKNIIPYDHTRIVLRCDGSSPSDDYINANLIECLPKEYPEFKDLRRRYISTQGCLPNTVSDFWRMVWQEDSRIIVMTTKEVERGRNKCCRYWPNLSETLKFGRDREIIVRTAEENVYGDYTLLLFEVINTLHSLSFVF</sequence>
<comment type="caution">
    <text evidence="10">The sequence shown here is derived from an EMBL/GenBank/DDBJ whole genome shotgun (WGS) entry which is preliminary data.</text>
</comment>
<evidence type="ECO:0000256" key="6">
    <source>
        <dbReference type="ARBA" id="ARBA00022999"/>
    </source>
</evidence>
<accession>A0ABD6ETE6</accession>
<protein>
    <recommendedName>
        <fullName evidence="2">protein-tyrosine-phosphatase</fullName>
        <ecNumber evidence="2">3.1.3.48</ecNumber>
    </recommendedName>
</protein>
<evidence type="ECO:0000256" key="1">
    <source>
        <dbReference type="ARBA" id="ARBA00004496"/>
    </source>
</evidence>
<name>A0ABD6ETE6_9BILA</name>